<reference evidence="4" key="1">
    <citation type="submission" date="2022-07" db="EMBL/GenBank/DDBJ databases">
        <authorList>
            <person name="Trinca V."/>
            <person name="Uliana J.V.C."/>
            <person name="Torres T.T."/>
            <person name="Ward R.J."/>
            <person name="Monesi N."/>
        </authorList>
    </citation>
    <scope>NUCLEOTIDE SEQUENCE</scope>
    <source>
        <strain evidence="4">HSMRA1968</strain>
        <tissue evidence="4">Whole embryos</tissue>
    </source>
</reference>
<evidence type="ECO:0000256" key="2">
    <source>
        <dbReference type="SAM" id="SignalP"/>
    </source>
</evidence>
<evidence type="ECO:0000313" key="4">
    <source>
        <dbReference type="EMBL" id="KAJ6634222.1"/>
    </source>
</evidence>
<feature type="signal peptide" evidence="2">
    <location>
        <begin position="1"/>
        <end position="29"/>
    </location>
</feature>
<keyword evidence="1" id="KW-0812">Transmembrane</keyword>
<keyword evidence="1" id="KW-0472">Membrane</keyword>
<name>A0A9Q0MNP2_9DIPT</name>
<dbReference type="EMBL" id="WJQU01000823">
    <property type="protein sequence ID" value="KAJ6634222.1"/>
    <property type="molecule type" value="Genomic_DNA"/>
</dbReference>
<organism evidence="4 5">
    <name type="scientific">Pseudolycoriella hygida</name>
    <dbReference type="NCBI Taxonomy" id="35572"/>
    <lineage>
        <taxon>Eukaryota</taxon>
        <taxon>Metazoa</taxon>
        <taxon>Ecdysozoa</taxon>
        <taxon>Arthropoda</taxon>
        <taxon>Hexapoda</taxon>
        <taxon>Insecta</taxon>
        <taxon>Pterygota</taxon>
        <taxon>Neoptera</taxon>
        <taxon>Endopterygota</taxon>
        <taxon>Diptera</taxon>
        <taxon>Nematocera</taxon>
        <taxon>Sciaroidea</taxon>
        <taxon>Sciaridae</taxon>
        <taxon>Pseudolycoriella</taxon>
    </lineage>
</organism>
<feature type="non-terminal residue" evidence="4">
    <location>
        <position position="494"/>
    </location>
</feature>
<gene>
    <name evidence="4" type="ORF">Bhyg_17323</name>
</gene>
<dbReference type="AlphaFoldDB" id="A0A9Q0MNP2"/>
<dbReference type="Pfam" id="PF16012">
    <property type="entry name" value="DUF4780"/>
    <property type="match status" value="1"/>
</dbReference>
<protein>
    <recommendedName>
        <fullName evidence="3">DUF4780 domain-containing protein</fullName>
    </recommendedName>
</protein>
<feature type="chain" id="PRO_5040158065" description="DUF4780 domain-containing protein" evidence="2">
    <location>
        <begin position="30"/>
        <end position="494"/>
    </location>
</feature>
<comment type="caution">
    <text evidence="4">The sequence shown here is derived from an EMBL/GenBank/DDBJ whole genome shotgun (WGS) entry which is preliminary data.</text>
</comment>
<keyword evidence="1" id="KW-1133">Transmembrane helix</keyword>
<proteinExistence type="predicted"/>
<dbReference type="Proteomes" id="UP001151699">
    <property type="component" value="Unassembled WGS sequence"/>
</dbReference>
<evidence type="ECO:0000313" key="5">
    <source>
        <dbReference type="Proteomes" id="UP001151699"/>
    </source>
</evidence>
<keyword evidence="5" id="KW-1185">Reference proteome</keyword>
<feature type="domain" description="DUF4780" evidence="3">
    <location>
        <begin position="374"/>
        <end position="468"/>
    </location>
</feature>
<evidence type="ECO:0000259" key="3">
    <source>
        <dbReference type="Pfam" id="PF16012"/>
    </source>
</evidence>
<dbReference type="InterPro" id="IPR031961">
    <property type="entry name" value="DUF4780"/>
</dbReference>
<feature type="transmembrane region" description="Helical" evidence="1">
    <location>
        <begin position="93"/>
        <end position="114"/>
    </location>
</feature>
<feature type="transmembrane region" description="Helical" evidence="1">
    <location>
        <begin position="160"/>
        <end position="178"/>
    </location>
</feature>
<evidence type="ECO:0000256" key="1">
    <source>
        <dbReference type="SAM" id="Phobius"/>
    </source>
</evidence>
<sequence length="494" mass="55924">MVEISSVCFIHKFLCFLAAILSLCDHVSIGPDVSHNNHSIVWNLELYISNSLTCVGCKPTNKGKSISSDNMRLLSSRKQNIKELFSSKNTKTIMLYSSVNIMHTLTLISCNWLWSSQIRLNFMILRFPSKMNNHANNLCACAAKTHTHLYRPKLCKTQTILIDSLLFFSFFLFPYQNFVTRSHTDKQIHIYLHINRKLHSTPHYRTTNIEILITKNLIKIFSNFSKSLACSIPESIYSGNHTLVAIRDIRLSCRFQSTADLEEEYEEKILQSDTDDCNCPDFSNTINSFGKLIVDSHATTNPIPYSNLDTSPLQPRSDANSAYIEASKKRNRSEDTLPVDTTNPIKKHRSITDMFTMADAVKSDHVGHMVDIASTDDNKPLSKAQCDDIKCKITTALFTKQNISNIKFESSYFDGNKLRMICKNDETKAWLEETVPQLTDLLDGVKIHVINQGAPPKMVAVTISMPANTYEPLSTSPPKFLHSSWNIKVPRAGI</sequence>
<accession>A0A9Q0MNP2</accession>
<keyword evidence="2" id="KW-0732">Signal</keyword>